<dbReference type="KEGG" id="cvr:CHLNCDRAFT_141244"/>
<feature type="compositionally biased region" description="Low complexity" evidence="2">
    <location>
        <begin position="7"/>
        <end position="74"/>
    </location>
</feature>
<dbReference type="CDD" id="cd18186">
    <property type="entry name" value="BTB_POZ_ZBTB_KLHL-like"/>
    <property type="match status" value="1"/>
</dbReference>
<dbReference type="Proteomes" id="UP000008141">
    <property type="component" value="Unassembled WGS sequence"/>
</dbReference>
<dbReference type="OrthoDB" id="539088at2759"/>
<dbReference type="Gene3D" id="3.30.710.10">
    <property type="entry name" value="Potassium Channel Kv1.1, Chain A"/>
    <property type="match status" value="1"/>
</dbReference>
<dbReference type="RefSeq" id="XP_005843400.1">
    <property type="nucleotide sequence ID" value="XM_005843338.1"/>
</dbReference>
<dbReference type="EMBL" id="GL433866">
    <property type="protein sequence ID" value="EFN51298.1"/>
    <property type="molecule type" value="Genomic_DNA"/>
</dbReference>
<dbReference type="AlphaFoldDB" id="E1ZSF1"/>
<evidence type="ECO:0000256" key="1">
    <source>
        <dbReference type="ARBA" id="ARBA00004906"/>
    </source>
</evidence>
<reference evidence="4 5" key="1">
    <citation type="journal article" date="2010" name="Plant Cell">
        <title>The Chlorella variabilis NC64A genome reveals adaptation to photosymbiosis, coevolution with viruses, and cryptic sex.</title>
        <authorList>
            <person name="Blanc G."/>
            <person name="Duncan G."/>
            <person name="Agarkova I."/>
            <person name="Borodovsky M."/>
            <person name="Gurnon J."/>
            <person name="Kuo A."/>
            <person name="Lindquist E."/>
            <person name="Lucas S."/>
            <person name="Pangilinan J."/>
            <person name="Polle J."/>
            <person name="Salamov A."/>
            <person name="Terry A."/>
            <person name="Yamada T."/>
            <person name="Dunigan D.D."/>
            <person name="Grigoriev I.V."/>
            <person name="Claverie J.M."/>
            <person name="Van Etten J.L."/>
        </authorList>
    </citation>
    <scope>NUCLEOTIDE SEQUENCE [LARGE SCALE GENOMIC DNA]</scope>
    <source>
        <strain evidence="4 5">NC64A</strain>
    </source>
</reference>
<dbReference type="PROSITE" id="PS50097">
    <property type="entry name" value="BTB"/>
    <property type="match status" value="1"/>
</dbReference>
<accession>E1ZSF1</accession>
<keyword evidence="5" id="KW-1185">Reference proteome</keyword>
<evidence type="ECO:0000313" key="4">
    <source>
        <dbReference type="EMBL" id="EFN51298.1"/>
    </source>
</evidence>
<proteinExistence type="predicted"/>
<sequence length="411" mass="43996">MNQMNHEGAAAPGQALEQPQQQEAPAGQANGQPGEAAVPAAAAAAAGAPPSQQQPAAQQQQQQQQGQRPAGTAAVEPATGGDANGADGEHGPALKKRRLTPPPDFSYEPSAAVDLVLKTADGKRLGVHRLIVLRSCGFFRALLDACEEAEVAVPEGFEEVKAHLLDIIYSRSVLIKPEIAMKVFQLADKYEAEDIMQACRPVFMSEAFKMRIATPAPEPAFPFGMGASAAAAAAAHAEWLDVLALASKHRYEDLFDKATDFLVEESKDAECLPVEAATVLMRGKEQLAQLHQFHLLKLVATFALCTHNMHKKMNKEVEETNSKLKDSQGLVAKLEKKASDRLARTVAERQKTYMKLLAKFNRLVNRCEKEGLTWHRELDPKEPGGKKKKKAAAAAAAPAAAGAAAAVGPAQ</sequence>
<feature type="region of interest" description="Disordered" evidence="2">
    <location>
        <begin position="375"/>
        <end position="411"/>
    </location>
</feature>
<protein>
    <submittedName>
        <fullName evidence="4">Expressed protein</fullName>
    </submittedName>
</protein>
<dbReference type="InterPro" id="IPR011333">
    <property type="entry name" value="SKP1/BTB/POZ_sf"/>
</dbReference>
<evidence type="ECO:0000259" key="3">
    <source>
        <dbReference type="PROSITE" id="PS50097"/>
    </source>
</evidence>
<dbReference type="InterPro" id="IPR000210">
    <property type="entry name" value="BTB/POZ_dom"/>
</dbReference>
<organism evidence="5">
    <name type="scientific">Chlorella variabilis</name>
    <name type="common">Green alga</name>
    <dbReference type="NCBI Taxonomy" id="554065"/>
    <lineage>
        <taxon>Eukaryota</taxon>
        <taxon>Viridiplantae</taxon>
        <taxon>Chlorophyta</taxon>
        <taxon>core chlorophytes</taxon>
        <taxon>Trebouxiophyceae</taxon>
        <taxon>Chlorellales</taxon>
        <taxon>Chlorellaceae</taxon>
        <taxon>Chlorella clade</taxon>
        <taxon>Chlorella</taxon>
    </lineage>
</organism>
<name>E1ZSF1_CHLVA</name>
<dbReference type="GeneID" id="17350669"/>
<dbReference type="InterPro" id="IPR051481">
    <property type="entry name" value="BTB-POZ/Galectin-3-binding"/>
</dbReference>
<evidence type="ECO:0000313" key="5">
    <source>
        <dbReference type="Proteomes" id="UP000008141"/>
    </source>
</evidence>
<feature type="compositionally biased region" description="Basic and acidic residues" evidence="2">
    <location>
        <begin position="375"/>
        <end position="385"/>
    </location>
</feature>
<dbReference type="InParanoid" id="E1ZSF1"/>
<evidence type="ECO:0000256" key="2">
    <source>
        <dbReference type="SAM" id="MobiDB-lite"/>
    </source>
</evidence>
<dbReference type="PANTHER" id="PTHR24410:SF23">
    <property type="entry name" value="BTB DOMAIN-CONTAINING PROTEIN-RELATED"/>
    <property type="match status" value="1"/>
</dbReference>
<gene>
    <name evidence="4" type="ORF">CHLNCDRAFT_141244</name>
</gene>
<dbReference type="SUPFAM" id="SSF54695">
    <property type="entry name" value="POZ domain"/>
    <property type="match status" value="1"/>
</dbReference>
<dbReference type="SMART" id="SM00225">
    <property type="entry name" value="BTB"/>
    <property type="match status" value="1"/>
</dbReference>
<dbReference type="Pfam" id="PF00651">
    <property type="entry name" value="BTB"/>
    <property type="match status" value="1"/>
</dbReference>
<dbReference type="PANTHER" id="PTHR24410">
    <property type="entry name" value="HL07962P-RELATED"/>
    <property type="match status" value="1"/>
</dbReference>
<comment type="pathway">
    <text evidence="1">Protein modification; protein ubiquitination.</text>
</comment>
<feature type="region of interest" description="Disordered" evidence="2">
    <location>
        <begin position="1"/>
        <end position="105"/>
    </location>
</feature>
<feature type="domain" description="BTB" evidence="3">
    <location>
        <begin position="113"/>
        <end position="177"/>
    </location>
</feature>
<feature type="compositionally biased region" description="Low complexity" evidence="2">
    <location>
        <begin position="392"/>
        <end position="411"/>
    </location>
</feature>